<feature type="region of interest" description="Disordered" evidence="1">
    <location>
        <begin position="742"/>
        <end position="763"/>
    </location>
</feature>
<protein>
    <submittedName>
        <fullName evidence="2">Uncharacterized protein</fullName>
    </submittedName>
</protein>
<organism evidence="2 3">
    <name type="scientific">Drosophila willistoni</name>
    <name type="common">Fruit fly</name>
    <dbReference type="NCBI Taxonomy" id="7260"/>
    <lineage>
        <taxon>Eukaryota</taxon>
        <taxon>Metazoa</taxon>
        <taxon>Ecdysozoa</taxon>
        <taxon>Arthropoda</taxon>
        <taxon>Hexapoda</taxon>
        <taxon>Insecta</taxon>
        <taxon>Pterygota</taxon>
        <taxon>Neoptera</taxon>
        <taxon>Endopterygota</taxon>
        <taxon>Diptera</taxon>
        <taxon>Brachycera</taxon>
        <taxon>Muscomorpha</taxon>
        <taxon>Ephydroidea</taxon>
        <taxon>Drosophilidae</taxon>
        <taxon>Drosophila</taxon>
        <taxon>Sophophora</taxon>
    </lineage>
</organism>
<feature type="region of interest" description="Disordered" evidence="1">
    <location>
        <begin position="376"/>
        <end position="395"/>
    </location>
</feature>
<dbReference type="KEGG" id="dwi:6642647"/>
<gene>
    <name evidence="2" type="primary">Dwil\GK15264</name>
    <name evidence="2" type="ORF">Dwil_GK15264</name>
</gene>
<dbReference type="HOGENOM" id="CLU_403486_0_0_1"/>
<dbReference type="InParanoid" id="B4MUD4"/>
<keyword evidence="3" id="KW-1185">Reference proteome</keyword>
<dbReference type="EMBL" id="CH963857">
    <property type="protein sequence ID" value="EDW76060.2"/>
    <property type="molecule type" value="Genomic_DNA"/>
</dbReference>
<evidence type="ECO:0000256" key="1">
    <source>
        <dbReference type="SAM" id="MobiDB-lite"/>
    </source>
</evidence>
<dbReference type="STRING" id="7260.B4MUD4"/>
<dbReference type="OrthoDB" id="8117310at2759"/>
<dbReference type="AlphaFoldDB" id="B4MUD4"/>
<feature type="region of interest" description="Disordered" evidence="1">
    <location>
        <begin position="611"/>
        <end position="649"/>
    </location>
</feature>
<dbReference type="Proteomes" id="UP000007798">
    <property type="component" value="Unassembled WGS sequence"/>
</dbReference>
<evidence type="ECO:0000313" key="2">
    <source>
        <dbReference type="EMBL" id="EDW76060.2"/>
    </source>
</evidence>
<dbReference type="FunCoup" id="B4MUD4">
    <property type="interactions" value="1"/>
</dbReference>
<dbReference type="eggNOG" id="ENOG502SWGC">
    <property type="taxonomic scope" value="Eukaryota"/>
</dbReference>
<feature type="compositionally biased region" description="Polar residues" evidence="1">
    <location>
        <begin position="181"/>
        <end position="193"/>
    </location>
</feature>
<feature type="compositionally biased region" description="Polar residues" evidence="1">
    <location>
        <begin position="625"/>
        <end position="640"/>
    </location>
</feature>
<accession>B4MUD4</accession>
<name>B4MUD4_DROWI</name>
<evidence type="ECO:0000313" key="3">
    <source>
        <dbReference type="Proteomes" id="UP000007798"/>
    </source>
</evidence>
<sequence>MSRNGRSSSQISIDNYPEHLNPFYEDDNHKRLRFWNLKKKGSDKGRRSSFSIENLRDIWTFKSFSLKKKSSTLGINKTSESPPVLRRQLNEPCDYNNFLNTRDRYSEAGTSPMRNELNLSYRRPYRSSLQNIDAKSENGSLGNAFNRNDMYRATTQSVGYLTPNFRRNHHTRSSQSSLSSTNPFESDVETNVDSISTTSRKSYRKKKRAPLPPPRATINNDITTETITTENTNGNLDIKSLTSEIEHFVNITNESLDNPDPPAKVERVTTRTQPNNLIKSNVQLSSFAPEKDASKNSNGEDTKIVQVENASASPQITLCIDENRNFYKNQTSKAEVTAPARRGRPSAVQKIETISPISLPATDRLQIDEQTSHVDKFENSSDTITEHPTSNSKIVSETVTSKAQSVLNTKDEAQDYTLKNTKESLTKQTIKDDTTEKPKISDEIVVVKTETDVKPKVIKTYEFPSDQPRDDSNTMTQKVVIKASLSKTENTNNVLQNFASANGSANGTTTRMSTDQAIEEKAPIKSILQNKKPSNNNNILFIEEQHISTSSITKHTDLPSEVVIQDPIIVSNGSSLPKSPQNEIVLTSSPKIGLTAQENKFKFNVGNAQTFASPSNQRFHHQNDEPTLSTSSGTENNDALNQPGKKRSVREVIESINRSQRMLNESIAKGTKIYSTPLFVEHKNTHSNELNSFNTKSTQMMETKNISVTTVSSNEGSAVEPQPNVFHKSKINKMVCDYRESSPTASNLDWNPLPKPKRTNNNC</sequence>
<feature type="compositionally biased region" description="Polar residues" evidence="1">
    <location>
        <begin position="380"/>
        <end position="395"/>
    </location>
</feature>
<feature type="region of interest" description="Disordered" evidence="1">
    <location>
        <begin position="164"/>
        <end position="219"/>
    </location>
</feature>
<reference evidence="2 3" key="1">
    <citation type="journal article" date="2007" name="Nature">
        <title>Evolution of genes and genomes on the Drosophila phylogeny.</title>
        <authorList>
            <consortium name="Drosophila 12 Genomes Consortium"/>
            <person name="Clark A.G."/>
            <person name="Eisen M.B."/>
            <person name="Smith D.R."/>
            <person name="Bergman C.M."/>
            <person name="Oliver B."/>
            <person name="Markow T.A."/>
            <person name="Kaufman T.C."/>
            <person name="Kellis M."/>
            <person name="Gelbart W."/>
            <person name="Iyer V.N."/>
            <person name="Pollard D.A."/>
            <person name="Sackton T.B."/>
            <person name="Larracuente A.M."/>
            <person name="Singh N.D."/>
            <person name="Abad J.P."/>
            <person name="Abt D.N."/>
            <person name="Adryan B."/>
            <person name="Aguade M."/>
            <person name="Akashi H."/>
            <person name="Anderson W.W."/>
            <person name="Aquadro C.F."/>
            <person name="Ardell D.H."/>
            <person name="Arguello R."/>
            <person name="Artieri C.G."/>
            <person name="Barbash D.A."/>
            <person name="Barker D."/>
            <person name="Barsanti P."/>
            <person name="Batterham P."/>
            <person name="Batzoglou S."/>
            <person name="Begun D."/>
            <person name="Bhutkar A."/>
            <person name="Blanco E."/>
            <person name="Bosak S.A."/>
            <person name="Bradley R.K."/>
            <person name="Brand A.D."/>
            <person name="Brent M.R."/>
            <person name="Brooks A.N."/>
            <person name="Brown R.H."/>
            <person name="Butlin R.K."/>
            <person name="Caggese C."/>
            <person name="Calvi B.R."/>
            <person name="Bernardo de Carvalho A."/>
            <person name="Caspi A."/>
            <person name="Castrezana S."/>
            <person name="Celniker S.E."/>
            <person name="Chang J.L."/>
            <person name="Chapple C."/>
            <person name="Chatterji S."/>
            <person name="Chinwalla A."/>
            <person name="Civetta A."/>
            <person name="Clifton S.W."/>
            <person name="Comeron J.M."/>
            <person name="Costello J.C."/>
            <person name="Coyne J.A."/>
            <person name="Daub J."/>
            <person name="David R.G."/>
            <person name="Delcher A.L."/>
            <person name="Delehaunty K."/>
            <person name="Do C.B."/>
            <person name="Ebling H."/>
            <person name="Edwards K."/>
            <person name="Eickbush T."/>
            <person name="Evans J.D."/>
            <person name="Filipski A."/>
            <person name="Findeiss S."/>
            <person name="Freyhult E."/>
            <person name="Fulton L."/>
            <person name="Fulton R."/>
            <person name="Garcia A.C."/>
            <person name="Gardiner A."/>
            <person name="Garfield D.A."/>
            <person name="Garvin B.E."/>
            <person name="Gibson G."/>
            <person name="Gilbert D."/>
            <person name="Gnerre S."/>
            <person name="Godfrey J."/>
            <person name="Good R."/>
            <person name="Gotea V."/>
            <person name="Gravely B."/>
            <person name="Greenberg A.J."/>
            <person name="Griffiths-Jones S."/>
            <person name="Gross S."/>
            <person name="Guigo R."/>
            <person name="Gustafson E.A."/>
            <person name="Haerty W."/>
            <person name="Hahn M.W."/>
            <person name="Halligan D.L."/>
            <person name="Halpern A.L."/>
            <person name="Halter G.M."/>
            <person name="Han M.V."/>
            <person name="Heger A."/>
            <person name="Hillier L."/>
            <person name="Hinrichs A.S."/>
            <person name="Holmes I."/>
            <person name="Hoskins R.A."/>
            <person name="Hubisz M.J."/>
            <person name="Hultmark D."/>
            <person name="Huntley M.A."/>
            <person name="Jaffe D.B."/>
            <person name="Jagadeeshan S."/>
            <person name="Jeck W.R."/>
            <person name="Johnson J."/>
            <person name="Jones C.D."/>
            <person name="Jordan W.C."/>
            <person name="Karpen G.H."/>
            <person name="Kataoka E."/>
            <person name="Keightley P.D."/>
            <person name="Kheradpour P."/>
            <person name="Kirkness E.F."/>
            <person name="Koerich L.B."/>
            <person name="Kristiansen K."/>
            <person name="Kudrna D."/>
            <person name="Kulathinal R.J."/>
            <person name="Kumar S."/>
            <person name="Kwok R."/>
            <person name="Lander E."/>
            <person name="Langley C.H."/>
            <person name="Lapoint R."/>
            <person name="Lazzaro B.P."/>
            <person name="Lee S.J."/>
            <person name="Levesque L."/>
            <person name="Li R."/>
            <person name="Lin C.F."/>
            <person name="Lin M.F."/>
            <person name="Lindblad-Toh K."/>
            <person name="Llopart A."/>
            <person name="Long M."/>
            <person name="Low L."/>
            <person name="Lozovsky E."/>
            <person name="Lu J."/>
            <person name="Luo M."/>
            <person name="Machado C.A."/>
            <person name="Makalowski W."/>
            <person name="Marzo M."/>
            <person name="Matsuda M."/>
            <person name="Matzkin L."/>
            <person name="McAllister B."/>
            <person name="McBride C.S."/>
            <person name="McKernan B."/>
            <person name="McKernan K."/>
            <person name="Mendez-Lago M."/>
            <person name="Minx P."/>
            <person name="Mollenhauer M.U."/>
            <person name="Montooth K."/>
            <person name="Mount S.M."/>
            <person name="Mu X."/>
            <person name="Myers E."/>
            <person name="Negre B."/>
            <person name="Newfeld S."/>
            <person name="Nielsen R."/>
            <person name="Noor M.A."/>
            <person name="O'Grady P."/>
            <person name="Pachter L."/>
            <person name="Papaceit M."/>
            <person name="Parisi M.J."/>
            <person name="Parisi M."/>
            <person name="Parts L."/>
            <person name="Pedersen J.S."/>
            <person name="Pesole G."/>
            <person name="Phillippy A.M."/>
            <person name="Ponting C.P."/>
            <person name="Pop M."/>
            <person name="Porcelli D."/>
            <person name="Powell J.R."/>
            <person name="Prohaska S."/>
            <person name="Pruitt K."/>
            <person name="Puig M."/>
            <person name="Quesneville H."/>
            <person name="Ram K.R."/>
            <person name="Rand D."/>
            <person name="Rasmussen M.D."/>
            <person name="Reed L.K."/>
            <person name="Reenan R."/>
            <person name="Reily A."/>
            <person name="Remington K.A."/>
            <person name="Rieger T.T."/>
            <person name="Ritchie M.G."/>
            <person name="Robin C."/>
            <person name="Rogers Y.H."/>
            <person name="Rohde C."/>
            <person name="Rozas J."/>
            <person name="Rubenfield M.J."/>
            <person name="Ruiz A."/>
            <person name="Russo S."/>
            <person name="Salzberg S.L."/>
            <person name="Sanchez-Gracia A."/>
            <person name="Saranga D.J."/>
            <person name="Sato H."/>
            <person name="Schaeffer S.W."/>
            <person name="Schatz M.C."/>
            <person name="Schlenke T."/>
            <person name="Schwartz R."/>
            <person name="Segarra C."/>
            <person name="Singh R.S."/>
            <person name="Sirot L."/>
            <person name="Sirota M."/>
            <person name="Sisneros N.B."/>
            <person name="Smith C.D."/>
            <person name="Smith T.F."/>
            <person name="Spieth J."/>
            <person name="Stage D.E."/>
            <person name="Stark A."/>
            <person name="Stephan W."/>
            <person name="Strausberg R.L."/>
            <person name="Strempel S."/>
            <person name="Sturgill D."/>
            <person name="Sutton G."/>
            <person name="Sutton G.G."/>
            <person name="Tao W."/>
            <person name="Teichmann S."/>
            <person name="Tobari Y.N."/>
            <person name="Tomimura Y."/>
            <person name="Tsolas J.M."/>
            <person name="Valente V.L."/>
            <person name="Venter E."/>
            <person name="Venter J.C."/>
            <person name="Vicario S."/>
            <person name="Vieira F.G."/>
            <person name="Vilella A.J."/>
            <person name="Villasante A."/>
            <person name="Walenz B."/>
            <person name="Wang J."/>
            <person name="Wasserman M."/>
            <person name="Watts T."/>
            <person name="Wilson D."/>
            <person name="Wilson R.K."/>
            <person name="Wing R.A."/>
            <person name="Wolfner M.F."/>
            <person name="Wong A."/>
            <person name="Wong G.K."/>
            <person name="Wu C.I."/>
            <person name="Wu G."/>
            <person name="Yamamoto D."/>
            <person name="Yang H.P."/>
            <person name="Yang S.P."/>
            <person name="Yorke J.A."/>
            <person name="Yoshida K."/>
            <person name="Zdobnov E."/>
            <person name="Zhang P."/>
            <person name="Zhang Y."/>
            <person name="Zimin A.V."/>
            <person name="Baldwin J."/>
            <person name="Abdouelleil A."/>
            <person name="Abdulkadir J."/>
            <person name="Abebe A."/>
            <person name="Abera B."/>
            <person name="Abreu J."/>
            <person name="Acer S.C."/>
            <person name="Aftuck L."/>
            <person name="Alexander A."/>
            <person name="An P."/>
            <person name="Anderson E."/>
            <person name="Anderson S."/>
            <person name="Arachi H."/>
            <person name="Azer M."/>
            <person name="Bachantsang P."/>
            <person name="Barry A."/>
            <person name="Bayul T."/>
            <person name="Berlin A."/>
            <person name="Bessette D."/>
            <person name="Bloom T."/>
            <person name="Blye J."/>
            <person name="Boguslavskiy L."/>
            <person name="Bonnet C."/>
            <person name="Boukhgalter B."/>
            <person name="Bourzgui I."/>
            <person name="Brown A."/>
            <person name="Cahill P."/>
            <person name="Channer S."/>
            <person name="Cheshatsang Y."/>
            <person name="Chuda L."/>
            <person name="Citroen M."/>
            <person name="Collymore A."/>
            <person name="Cooke P."/>
            <person name="Costello M."/>
            <person name="D'Aco K."/>
            <person name="Daza R."/>
            <person name="De Haan G."/>
            <person name="DeGray S."/>
            <person name="DeMaso C."/>
            <person name="Dhargay N."/>
            <person name="Dooley K."/>
            <person name="Dooley E."/>
            <person name="Doricent M."/>
            <person name="Dorje P."/>
            <person name="Dorjee K."/>
            <person name="Dupes A."/>
            <person name="Elong R."/>
            <person name="Falk J."/>
            <person name="Farina A."/>
            <person name="Faro S."/>
            <person name="Ferguson D."/>
            <person name="Fisher S."/>
            <person name="Foley C.D."/>
            <person name="Franke A."/>
            <person name="Friedrich D."/>
            <person name="Gadbois L."/>
            <person name="Gearin G."/>
            <person name="Gearin C.R."/>
            <person name="Giannoukos G."/>
            <person name="Goode T."/>
            <person name="Graham J."/>
            <person name="Grandbois E."/>
            <person name="Grewal S."/>
            <person name="Gyaltsen K."/>
            <person name="Hafez N."/>
            <person name="Hagos B."/>
            <person name="Hall J."/>
            <person name="Henson C."/>
            <person name="Hollinger A."/>
            <person name="Honan T."/>
            <person name="Huard M.D."/>
            <person name="Hughes L."/>
            <person name="Hurhula B."/>
            <person name="Husby M.E."/>
            <person name="Kamat A."/>
            <person name="Kanga B."/>
            <person name="Kashin S."/>
            <person name="Khazanovich D."/>
            <person name="Kisner P."/>
            <person name="Lance K."/>
            <person name="Lara M."/>
            <person name="Lee W."/>
            <person name="Lennon N."/>
            <person name="Letendre F."/>
            <person name="LeVine R."/>
            <person name="Lipovsky A."/>
            <person name="Liu X."/>
            <person name="Liu J."/>
            <person name="Liu S."/>
            <person name="Lokyitsang T."/>
            <person name="Lokyitsang Y."/>
            <person name="Lubonja R."/>
            <person name="Lui A."/>
            <person name="MacDonald P."/>
            <person name="Magnisalis V."/>
            <person name="Maru K."/>
            <person name="Matthews C."/>
            <person name="McCusker W."/>
            <person name="McDonough S."/>
            <person name="Mehta T."/>
            <person name="Meldrim J."/>
            <person name="Meneus L."/>
            <person name="Mihai O."/>
            <person name="Mihalev A."/>
            <person name="Mihova T."/>
            <person name="Mittelman R."/>
            <person name="Mlenga V."/>
            <person name="Montmayeur A."/>
            <person name="Mulrain L."/>
            <person name="Navidi A."/>
            <person name="Naylor J."/>
            <person name="Negash T."/>
            <person name="Nguyen T."/>
            <person name="Nguyen N."/>
            <person name="Nicol R."/>
            <person name="Norbu C."/>
            <person name="Norbu N."/>
            <person name="Novod N."/>
            <person name="O'Neill B."/>
            <person name="Osman S."/>
            <person name="Markiewicz E."/>
            <person name="Oyono O.L."/>
            <person name="Patti C."/>
            <person name="Phunkhang P."/>
            <person name="Pierre F."/>
            <person name="Priest M."/>
            <person name="Raghuraman S."/>
            <person name="Rege F."/>
            <person name="Reyes R."/>
            <person name="Rise C."/>
            <person name="Rogov P."/>
            <person name="Ross K."/>
            <person name="Ryan E."/>
            <person name="Settipalli S."/>
            <person name="Shea T."/>
            <person name="Sherpa N."/>
            <person name="Shi L."/>
            <person name="Shih D."/>
            <person name="Sparrow T."/>
            <person name="Spaulding J."/>
            <person name="Stalker J."/>
            <person name="Stange-Thomann N."/>
            <person name="Stavropoulos S."/>
            <person name="Stone C."/>
            <person name="Strader C."/>
            <person name="Tesfaye S."/>
            <person name="Thomson T."/>
            <person name="Thoulutsang Y."/>
            <person name="Thoulutsang D."/>
            <person name="Topham K."/>
            <person name="Topping I."/>
            <person name="Tsamla T."/>
            <person name="Vassiliev H."/>
            <person name="Vo A."/>
            <person name="Wangchuk T."/>
            <person name="Wangdi T."/>
            <person name="Weiand M."/>
            <person name="Wilkinson J."/>
            <person name="Wilson A."/>
            <person name="Yadav S."/>
            <person name="Young G."/>
            <person name="Yu Q."/>
            <person name="Zembek L."/>
            <person name="Zhong D."/>
            <person name="Zimmer A."/>
            <person name="Zwirko Z."/>
            <person name="Jaffe D.B."/>
            <person name="Alvarez P."/>
            <person name="Brockman W."/>
            <person name="Butler J."/>
            <person name="Chin C."/>
            <person name="Gnerre S."/>
            <person name="Grabherr M."/>
            <person name="Kleber M."/>
            <person name="Mauceli E."/>
            <person name="MacCallum I."/>
        </authorList>
    </citation>
    <scope>NUCLEOTIDE SEQUENCE [LARGE SCALE GENOMIC DNA]</scope>
    <source>
        <strain evidence="3">Tucson 14030-0811.24</strain>
    </source>
</reference>
<proteinExistence type="predicted"/>